<accession>A0ABY4EJE5</accession>
<dbReference type="GO" id="GO:0016787">
    <property type="term" value="F:hydrolase activity"/>
    <property type="evidence" value="ECO:0007669"/>
    <property type="project" value="UniProtKB-KW"/>
</dbReference>
<dbReference type="RefSeq" id="WP_244709915.1">
    <property type="nucleotide sequence ID" value="NZ_CP095073.1"/>
</dbReference>
<dbReference type="Gene3D" id="2.130.10.10">
    <property type="entry name" value="YVTN repeat-like/Quinoprotein amine dehydrogenase"/>
    <property type="match status" value="1"/>
</dbReference>
<organism evidence="1 2">
    <name type="scientific">Halobacillus salinarum</name>
    <dbReference type="NCBI Taxonomy" id="2932257"/>
    <lineage>
        <taxon>Bacteria</taxon>
        <taxon>Bacillati</taxon>
        <taxon>Bacillota</taxon>
        <taxon>Bacilli</taxon>
        <taxon>Bacillales</taxon>
        <taxon>Bacillaceae</taxon>
        <taxon>Halobacillus</taxon>
    </lineage>
</organism>
<evidence type="ECO:0000313" key="2">
    <source>
        <dbReference type="Proteomes" id="UP000831787"/>
    </source>
</evidence>
<dbReference type="PANTHER" id="PTHR43739">
    <property type="entry name" value="XYLOGLUCANASE (EUROFUNG)"/>
    <property type="match status" value="1"/>
</dbReference>
<dbReference type="InterPro" id="IPR052025">
    <property type="entry name" value="Xyloglucanase_GH74"/>
</dbReference>
<evidence type="ECO:0000313" key="1">
    <source>
        <dbReference type="EMBL" id="UOQ44172.1"/>
    </source>
</evidence>
<reference evidence="1 2" key="1">
    <citation type="submission" date="2022-04" db="EMBL/GenBank/DDBJ databases">
        <title>Halobacillus sp. isolated from saltern.</title>
        <authorList>
            <person name="Won M."/>
            <person name="Lee C.-M."/>
            <person name="Woen H.-Y."/>
            <person name="Kwon S.-W."/>
        </authorList>
    </citation>
    <scope>NUCLEOTIDE SEQUENCE [LARGE SCALE GENOMIC DNA]</scope>
    <source>
        <strain evidence="1 2">SSBR10-3</strain>
    </source>
</reference>
<dbReference type="EMBL" id="CP095073">
    <property type="protein sequence ID" value="UOQ44172.1"/>
    <property type="molecule type" value="Genomic_DNA"/>
</dbReference>
<name>A0ABY4EJE5_9BACI</name>
<dbReference type="SUPFAM" id="SSF110296">
    <property type="entry name" value="Oligoxyloglucan reducing end-specific cellobiohydrolase"/>
    <property type="match status" value="1"/>
</dbReference>
<gene>
    <name evidence="1" type="ORF">MUN89_20320</name>
</gene>
<dbReference type="Proteomes" id="UP000831787">
    <property type="component" value="Chromosome"/>
</dbReference>
<keyword evidence="2" id="KW-1185">Reference proteome</keyword>
<sequence length="354" mass="39927">MRKFFLGMQDELFIIEETDQGYNQYSRLEGTEPIRIAVDPGNKNRVYCATYGHGLWKSEDGGNSFHAIGQVNSYHEPMKGQGIKSAHLSAVAVHPYKKKNGNHIVYAGTEPSALYFSEDHGESWTEFKGVQNLPSKANWQFPPRPFTSHIRWITPGFVDENHLTASVEFGAVIRTANHGETWEDRSFLSPLDAHTILAHPERPGQLYAACGDGFMAAGHSYSESEDEGKTWTYKSEGLENHPYLYNMVLHSNDPEDRLVSAAESPLKAHQSSLYSTIYRKKGEQVWKEAAEGLPKEGAYIHTLAADPVENGIFYAMNNLGLFRLSAEDDRWERLSVQWKDKFTSQHPTSLVVTE</sequence>
<dbReference type="InterPro" id="IPR015943">
    <property type="entry name" value="WD40/YVTN_repeat-like_dom_sf"/>
</dbReference>
<protein>
    <submittedName>
        <fullName evidence="1">Glycosyl hydrolase</fullName>
    </submittedName>
</protein>
<keyword evidence="1" id="KW-0378">Hydrolase</keyword>
<proteinExistence type="predicted"/>
<dbReference type="CDD" id="cd15482">
    <property type="entry name" value="Sialidase_non-viral"/>
    <property type="match status" value="1"/>
</dbReference>
<dbReference type="PANTHER" id="PTHR43739:SF5">
    <property type="entry name" value="EXO-ALPHA-SIALIDASE"/>
    <property type="match status" value="1"/>
</dbReference>